<name>C8X5H1_DESRD</name>
<comment type="cofactor">
    <cofactor evidence="8">
        <name>hybrid [4Fe-2O-2S] cluster</name>
        <dbReference type="ChEBI" id="CHEBI:60519"/>
    </cofactor>
    <text evidence="8">Binds 1 hybrid [4Fe-2O-2S] cluster.</text>
</comment>
<organism evidence="9 10">
    <name type="scientific">Desulfohalobium retbaense (strain ATCC 49708 / DSM 5692 / JCM 16813 / HR100)</name>
    <dbReference type="NCBI Taxonomy" id="485915"/>
    <lineage>
        <taxon>Bacteria</taxon>
        <taxon>Pseudomonadati</taxon>
        <taxon>Thermodesulfobacteriota</taxon>
        <taxon>Desulfovibrionia</taxon>
        <taxon>Desulfovibrionales</taxon>
        <taxon>Desulfohalobiaceae</taxon>
        <taxon>Desulfohalobium</taxon>
    </lineage>
</organism>
<dbReference type="STRING" id="485915.Dret_2386"/>
<feature type="binding site" description="via persulfide group" evidence="8">
    <location>
        <position position="422"/>
    </location>
    <ligand>
        <name>hybrid [4Fe-2O-2S] cluster</name>
        <dbReference type="ChEBI" id="CHEBI:60519"/>
    </ligand>
</feature>
<feature type="binding site" evidence="8">
    <location>
        <position position="511"/>
    </location>
    <ligand>
        <name>hybrid [4Fe-2O-2S] cluster</name>
        <dbReference type="ChEBI" id="CHEBI:60519"/>
    </ligand>
</feature>
<dbReference type="GO" id="GO:0046872">
    <property type="term" value="F:metal ion binding"/>
    <property type="evidence" value="ECO:0007669"/>
    <property type="project" value="UniProtKB-KW"/>
</dbReference>
<evidence type="ECO:0000256" key="7">
    <source>
        <dbReference type="ARBA" id="ARBA00051350"/>
    </source>
</evidence>
<reference evidence="9 10" key="2">
    <citation type="journal article" date="2010" name="Stand. Genomic Sci.">
        <title>Complete genome sequence of Desulfohalobium retbaense type strain (HR(100)).</title>
        <authorList>
            <person name="Spring S."/>
            <person name="Nolan M."/>
            <person name="Lapidus A."/>
            <person name="Glavina Del Rio T."/>
            <person name="Copeland A."/>
            <person name="Tice H."/>
            <person name="Cheng J.F."/>
            <person name="Lucas S."/>
            <person name="Land M."/>
            <person name="Chen F."/>
            <person name="Bruce D."/>
            <person name="Goodwin L."/>
            <person name="Pitluck S."/>
            <person name="Ivanova N."/>
            <person name="Mavromatis K."/>
            <person name="Mikhailova N."/>
            <person name="Pati A."/>
            <person name="Chen A."/>
            <person name="Palaniappan K."/>
            <person name="Hauser L."/>
            <person name="Chang Y.J."/>
            <person name="Jeffries C.D."/>
            <person name="Munk C."/>
            <person name="Kiss H."/>
            <person name="Chain P."/>
            <person name="Han C."/>
            <person name="Brettin T."/>
            <person name="Detter J.C."/>
            <person name="Schuler E."/>
            <person name="Goker M."/>
            <person name="Rohde M."/>
            <person name="Bristow J."/>
            <person name="Eisen J.A."/>
            <person name="Markowitz V."/>
            <person name="Hugenholtz P."/>
            <person name="Kyrpides N.C."/>
            <person name="Klenk H.P."/>
        </authorList>
    </citation>
    <scope>NUCLEOTIDE SEQUENCE [LARGE SCALE GENOMIC DNA]</scope>
    <source>
        <strain evidence="9 10">DSM 5692</strain>
    </source>
</reference>
<reference evidence="10" key="1">
    <citation type="submission" date="2009-09" db="EMBL/GenBank/DDBJ databases">
        <title>The complete chromosome of Desulfohalobium retbaense DSM 5692.</title>
        <authorList>
            <consortium name="US DOE Joint Genome Institute (JGI-PGF)"/>
            <person name="Lucas S."/>
            <person name="Copeland A."/>
            <person name="Lapidus A."/>
            <person name="Glavina del Rio T."/>
            <person name="Dalin E."/>
            <person name="Tice H."/>
            <person name="Bruce D."/>
            <person name="Goodwin L."/>
            <person name="Pitluck S."/>
            <person name="Kyrpides N."/>
            <person name="Mavromatis K."/>
            <person name="Ivanova N."/>
            <person name="Mikhailova N."/>
            <person name="Munk A.C."/>
            <person name="Brettin T."/>
            <person name="Detter J.C."/>
            <person name="Han C."/>
            <person name="Tapia R."/>
            <person name="Larimer F."/>
            <person name="Land M."/>
            <person name="Hauser L."/>
            <person name="Markowitz V."/>
            <person name="Cheng J.-F."/>
            <person name="Hugenholtz P."/>
            <person name="Woyke T."/>
            <person name="Wu D."/>
            <person name="Spring S."/>
            <person name="Klenk H.-P."/>
            <person name="Eisen J.A."/>
        </authorList>
    </citation>
    <scope>NUCLEOTIDE SEQUENCE [LARGE SCALE GENOMIC DNA]</scope>
    <source>
        <strain evidence="10">DSM 5692</strain>
    </source>
</reference>
<keyword evidence="2 8" id="KW-0963">Cytoplasm</keyword>
<feature type="modified residue" description="Cysteine persulfide" evidence="8">
    <location>
        <position position="422"/>
    </location>
</feature>
<evidence type="ECO:0000256" key="1">
    <source>
        <dbReference type="ARBA" id="ARBA00004496"/>
    </source>
</evidence>
<evidence type="ECO:0000256" key="5">
    <source>
        <dbReference type="ARBA" id="ARBA00023004"/>
    </source>
</evidence>
<dbReference type="GO" id="GO:0004601">
    <property type="term" value="F:peroxidase activity"/>
    <property type="evidence" value="ECO:0007669"/>
    <property type="project" value="TreeGrafter"/>
</dbReference>
<evidence type="ECO:0000256" key="6">
    <source>
        <dbReference type="ARBA" id="ARBA00023014"/>
    </source>
</evidence>
<proteinExistence type="inferred from homology"/>
<dbReference type="Gene3D" id="3.40.50.2030">
    <property type="match status" value="2"/>
</dbReference>
<dbReference type="InterPro" id="IPR004137">
    <property type="entry name" value="HCP/CODH"/>
</dbReference>
<protein>
    <recommendedName>
        <fullName evidence="8">Hydroxylamine reductase</fullName>
        <ecNumber evidence="8">1.7.99.1</ecNumber>
    </recommendedName>
    <alternativeName>
        <fullName evidence="8">Hybrid-cluster protein</fullName>
        <shortName evidence="8">HCP</shortName>
    </alternativeName>
    <alternativeName>
        <fullName evidence="8">Prismane protein</fullName>
    </alternativeName>
</protein>
<feature type="binding site" evidence="8">
    <location>
        <position position="509"/>
    </location>
    <ligand>
        <name>hybrid [4Fe-2O-2S] cluster</name>
        <dbReference type="ChEBI" id="CHEBI:60519"/>
    </ligand>
</feature>
<evidence type="ECO:0000313" key="9">
    <source>
        <dbReference type="EMBL" id="ACV69668.1"/>
    </source>
</evidence>
<feature type="binding site" evidence="8">
    <location>
        <position position="266"/>
    </location>
    <ligand>
        <name>hybrid [4Fe-2O-2S] cluster</name>
        <dbReference type="ChEBI" id="CHEBI:60519"/>
    </ligand>
</feature>
<gene>
    <name evidence="8" type="primary">hcp</name>
    <name evidence="9" type="ordered locus">Dret_2386</name>
</gene>
<dbReference type="NCBIfam" id="NF003658">
    <property type="entry name" value="PRK05290.1"/>
    <property type="match status" value="1"/>
</dbReference>
<dbReference type="PIRSF" id="PIRSF000076">
    <property type="entry name" value="HCP"/>
    <property type="match status" value="1"/>
</dbReference>
<keyword evidence="10" id="KW-1185">Reference proteome</keyword>
<dbReference type="CDD" id="cd01914">
    <property type="entry name" value="HCP"/>
    <property type="match status" value="1"/>
</dbReference>
<accession>C8X5H1</accession>
<keyword evidence="4 8" id="KW-0560">Oxidoreductase</keyword>
<dbReference type="GO" id="GO:0005737">
    <property type="term" value="C:cytoplasm"/>
    <property type="evidence" value="ECO:0007669"/>
    <property type="project" value="UniProtKB-SubCell"/>
</dbReference>
<comment type="similarity">
    <text evidence="8">Belongs to the HCP family.</text>
</comment>
<dbReference type="AlphaFoldDB" id="C8X5H1"/>
<dbReference type="SUPFAM" id="SSF56821">
    <property type="entry name" value="Prismane protein-like"/>
    <property type="match status" value="1"/>
</dbReference>
<dbReference type="PANTHER" id="PTHR30109:SF0">
    <property type="entry name" value="HYDROXYLAMINE REDUCTASE"/>
    <property type="match status" value="1"/>
</dbReference>
<dbReference type="Gene3D" id="1.20.1270.20">
    <property type="match status" value="2"/>
</dbReference>
<dbReference type="HAMAP" id="MF_00069">
    <property type="entry name" value="Hydroxylam_reduct"/>
    <property type="match status" value="1"/>
</dbReference>
<comment type="catalytic activity">
    <reaction evidence="7 8">
        <text>A + NH4(+) + H2O = hydroxylamine + AH2 + H(+)</text>
        <dbReference type="Rhea" id="RHEA:22052"/>
        <dbReference type="ChEBI" id="CHEBI:13193"/>
        <dbReference type="ChEBI" id="CHEBI:15377"/>
        <dbReference type="ChEBI" id="CHEBI:15378"/>
        <dbReference type="ChEBI" id="CHEBI:15429"/>
        <dbReference type="ChEBI" id="CHEBI:17499"/>
        <dbReference type="ChEBI" id="CHEBI:28938"/>
        <dbReference type="EC" id="1.7.99.1"/>
    </reaction>
</comment>
<feature type="binding site" evidence="8">
    <location>
        <position position="7"/>
    </location>
    <ligand>
        <name>[4Fe-4S] cluster</name>
        <dbReference type="ChEBI" id="CHEBI:49883"/>
    </ligand>
</feature>
<dbReference type="HOGENOM" id="CLU_038344_2_0_7"/>
<keyword evidence="3 8" id="KW-0479">Metal-binding</keyword>
<dbReference type="eggNOG" id="COG1151">
    <property type="taxonomic scope" value="Bacteria"/>
</dbReference>
<keyword evidence="5 8" id="KW-0408">Iron</keyword>
<keyword evidence="8" id="KW-0004">4Fe-4S</keyword>
<dbReference type="FunFam" id="3.40.50.2030:FF:000002">
    <property type="entry name" value="Hydroxylamine reductase"/>
    <property type="match status" value="1"/>
</dbReference>
<dbReference type="GO" id="GO:0051539">
    <property type="term" value="F:4 iron, 4 sulfur cluster binding"/>
    <property type="evidence" value="ECO:0007669"/>
    <property type="project" value="UniProtKB-KW"/>
</dbReference>
<feature type="binding site" evidence="8">
    <location>
        <position position="450"/>
    </location>
    <ligand>
        <name>hybrid [4Fe-2O-2S] cluster</name>
        <dbReference type="ChEBI" id="CHEBI:60519"/>
    </ligand>
</feature>
<evidence type="ECO:0000256" key="3">
    <source>
        <dbReference type="ARBA" id="ARBA00022723"/>
    </source>
</evidence>
<dbReference type="GO" id="GO:0042542">
    <property type="term" value="P:response to hydrogen peroxide"/>
    <property type="evidence" value="ECO:0007669"/>
    <property type="project" value="TreeGrafter"/>
</dbReference>
<feature type="binding site" evidence="8">
    <location>
        <position position="290"/>
    </location>
    <ligand>
        <name>hybrid [4Fe-2O-2S] cluster</name>
        <dbReference type="ChEBI" id="CHEBI:60519"/>
    </ligand>
</feature>
<dbReference type="FunFam" id="1.20.1270.20:FF:000001">
    <property type="entry name" value="Hydroxylamine reductase"/>
    <property type="match status" value="1"/>
</dbReference>
<dbReference type="PANTHER" id="PTHR30109">
    <property type="entry name" value="HYDROXYLAMINE REDUCTASE"/>
    <property type="match status" value="1"/>
</dbReference>
<dbReference type="Pfam" id="PF03063">
    <property type="entry name" value="Prismane"/>
    <property type="match status" value="1"/>
</dbReference>
<dbReference type="InterPro" id="IPR011254">
    <property type="entry name" value="Prismane-like_sf"/>
</dbReference>
<comment type="function">
    <text evidence="8">Catalyzes the reduction of hydroxylamine to form NH(3) and H(2)O.</text>
</comment>
<comment type="subcellular location">
    <subcellularLocation>
        <location evidence="1 8">Cytoplasm</location>
    </subcellularLocation>
</comment>
<evidence type="ECO:0000256" key="2">
    <source>
        <dbReference type="ARBA" id="ARBA00022490"/>
    </source>
</evidence>
<dbReference type="GO" id="GO:0050418">
    <property type="term" value="F:hydroxylamine reductase activity"/>
    <property type="evidence" value="ECO:0007669"/>
    <property type="project" value="UniProtKB-UniRule"/>
</dbReference>
<dbReference type="InterPro" id="IPR010048">
    <property type="entry name" value="Hydroxylam_reduct"/>
</dbReference>
<feature type="binding site" evidence="8">
    <location>
        <position position="19"/>
    </location>
    <ligand>
        <name>[4Fe-4S] cluster</name>
        <dbReference type="ChEBI" id="CHEBI:49883"/>
    </ligand>
</feature>
<keyword evidence="6 8" id="KW-0411">Iron-sulfur</keyword>
<comment type="cofactor">
    <cofactor evidence="8">
        <name>[4Fe-4S] cluster</name>
        <dbReference type="ChEBI" id="CHEBI:49883"/>
    </cofactor>
    <text evidence="8">Binds 1 [4Fe-4S] cluster.</text>
</comment>
<evidence type="ECO:0000256" key="8">
    <source>
        <dbReference type="HAMAP-Rule" id="MF_00069"/>
    </source>
</evidence>
<feature type="binding site" evidence="8">
    <location>
        <position position="10"/>
    </location>
    <ligand>
        <name>[4Fe-4S] cluster</name>
        <dbReference type="ChEBI" id="CHEBI:49883"/>
    </ligand>
</feature>
<dbReference type="FunFam" id="3.40.50.2030:FF:000001">
    <property type="entry name" value="Hydroxylamine reductase"/>
    <property type="match status" value="1"/>
</dbReference>
<feature type="binding site" evidence="8">
    <location>
        <position position="334"/>
    </location>
    <ligand>
        <name>hybrid [4Fe-2O-2S] cluster</name>
        <dbReference type="ChEBI" id="CHEBI:60519"/>
    </ligand>
</feature>
<dbReference type="EC" id="1.7.99.1" evidence="8"/>
<dbReference type="NCBIfam" id="TIGR01703">
    <property type="entry name" value="hybrid_clust"/>
    <property type="match status" value="1"/>
</dbReference>
<evidence type="ECO:0000313" key="10">
    <source>
        <dbReference type="Proteomes" id="UP000001052"/>
    </source>
</evidence>
<dbReference type="InterPro" id="IPR016099">
    <property type="entry name" value="Prismane-like_a/b-sand"/>
</dbReference>
<feature type="binding site" evidence="8">
    <location>
        <position position="475"/>
    </location>
    <ligand>
        <name>hybrid [4Fe-2O-2S] cluster</name>
        <dbReference type="ChEBI" id="CHEBI:60519"/>
    </ligand>
</feature>
<feature type="binding site" evidence="8">
    <location>
        <position position="25"/>
    </location>
    <ligand>
        <name>[4Fe-4S] cluster</name>
        <dbReference type="ChEBI" id="CHEBI:49883"/>
    </ligand>
</feature>
<sequence>MNLDMFCFQCEQTAHGTGCTKKGVCGKDADTAAVQDLLIYATKGLSQVAHAAREQGITDNAADRFVCEGTFSTLTNVNFDAERFVPLVRRAVELRDDLKSRLNQAAEGDAGLWAKIKKAVGLAEDSAISFPEGPATFQPAADLEGMIRQGHEHGIPDDPEANEDIKSLKETVIYGLKGACAYADHAAILGQESEVFYAEMHRLLAATLRQDLGLEDWVQLTMDCGQANMKAMELLDAGNTGKYGHPTPTEVPLGAKKGPAICVSGHDLHDLELLLKQTEGQGIQIYTHGEMLPCHGYPELKKYPHFYGHFGTAWQNQQQEFKEFPGPILMTTNCIQKPREEYADRIYTTGLVGWPGTTHIGADKDFTPLIEKALEMGGFPEDTDNGSVMVGFARNAVLGVADKVVDLVKRGKIRHFFLVGGCDGAKPGRSYYEDFVDQVPEDCVVLTLACGKFRFFDKDLGSIEGLPRLLDVGQCNDAFSAIQIAVALAQAFDCEVNELPLSMVLSWYEQKAVAILLTLLSLGIKDIRLGPTLPAFVSENVLNYLVENFDIKPISTPEEDLKAILG</sequence>
<dbReference type="EMBL" id="CP001734">
    <property type="protein sequence ID" value="ACV69668.1"/>
    <property type="molecule type" value="Genomic_DNA"/>
</dbReference>
<dbReference type="Proteomes" id="UP000001052">
    <property type="component" value="Chromosome"/>
</dbReference>
<evidence type="ECO:0000256" key="4">
    <source>
        <dbReference type="ARBA" id="ARBA00023002"/>
    </source>
</evidence>
<dbReference type="KEGG" id="drt:Dret_2386"/>
<dbReference type="InterPro" id="IPR016100">
    <property type="entry name" value="Prismane_a-bundle"/>
</dbReference>